<dbReference type="Proteomes" id="UP000094236">
    <property type="component" value="Unassembled WGS sequence"/>
</dbReference>
<keyword evidence="1" id="KW-0472">Membrane</keyword>
<sequence>MTRESQFYFRQVSSILSFALAVYGNFRFYLLNSHYGHKYDTPFTSLFVVNVVFWVIQYLLQLVFVLQYFTKNETTSAQDQQKIDNIVGHHFVTNNLLNFFWFWLFKKHHFILSELLLIANFLNLLGLYIIHKTYSIKNVSNWISVHLSTASIPLAWTIYALFWNGAIVFHSNGKHISLVLRILANVFIWDFLLVPLAFLALYNDYGFGFATSLLMLGVTIDQFFTKIISLQWIFAAIICAVVFLASALGASGQVFVKRSGTLANATDREQAPLLSGN</sequence>
<evidence type="ECO:0000313" key="2">
    <source>
        <dbReference type="EMBL" id="ODV98444.1"/>
    </source>
</evidence>
<dbReference type="PANTHER" id="PTHR37992">
    <property type="entry name" value="EXPRESSED PROTEIN"/>
    <property type="match status" value="1"/>
</dbReference>
<keyword evidence="1" id="KW-0812">Transmembrane</keyword>
<feature type="transmembrane region" description="Helical" evidence="1">
    <location>
        <begin position="182"/>
        <end position="202"/>
    </location>
</feature>
<dbReference type="OrthoDB" id="3342455at2759"/>
<protein>
    <recommendedName>
        <fullName evidence="4">DUF1774 domain-containing protein</fullName>
    </recommendedName>
</protein>
<keyword evidence="1" id="KW-1133">Transmembrane helix</keyword>
<feature type="transmembrane region" description="Helical" evidence="1">
    <location>
        <begin position="7"/>
        <end position="26"/>
    </location>
</feature>
<dbReference type="InterPro" id="IPR013920">
    <property type="entry name" value="DUF1774_fun"/>
</dbReference>
<feature type="transmembrane region" description="Helical" evidence="1">
    <location>
        <begin position="142"/>
        <end position="162"/>
    </location>
</feature>
<feature type="transmembrane region" description="Helical" evidence="1">
    <location>
        <begin position="46"/>
        <end position="66"/>
    </location>
</feature>
<dbReference type="STRING" id="669874.A0A1E4U359"/>
<feature type="transmembrane region" description="Helical" evidence="1">
    <location>
        <begin position="230"/>
        <end position="250"/>
    </location>
</feature>
<reference evidence="3" key="1">
    <citation type="submission" date="2016-05" db="EMBL/GenBank/DDBJ databases">
        <title>Comparative genomics of biotechnologically important yeasts.</title>
        <authorList>
            <consortium name="DOE Joint Genome Institute"/>
            <person name="Riley R."/>
            <person name="Haridas S."/>
            <person name="Wolfe K.H."/>
            <person name="Lopes M.R."/>
            <person name="Hittinger C.T."/>
            <person name="Goker M."/>
            <person name="Salamov A."/>
            <person name="Wisecaver J."/>
            <person name="Long T.M."/>
            <person name="Aerts A.L."/>
            <person name="Barry K."/>
            <person name="Choi C."/>
            <person name="Clum A."/>
            <person name="Coughlan A.Y."/>
            <person name="Deshpande S."/>
            <person name="Douglass A.P."/>
            <person name="Hanson S.J."/>
            <person name="Klenk H.-P."/>
            <person name="Labutti K."/>
            <person name="Lapidus A."/>
            <person name="Lindquist E."/>
            <person name="Lipzen A."/>
            <person name="Meier-Kolthoff J.P."/>
            <person name="Ohm R.A."/>
            <person name="Otillar R.P."/>
            <person name="Pangilinan J."/>
            <person name="Peng Y."/>
            <person name="Rokas A."/>
            <person name="Rosa C.A."/>
            <person name="Scheuner C."/>
            <person name="Sibirny A.A."/>
            <person name="Slot J.C."/>
            <person name="Stielow J.B."/>
            <person name="Sun H."/>
            <person name="Kurtzman C.P."/>
            <person name="Blackwell M."/>
            <person name="Grigoriev I.V."/>
            <person name="Jeffries T.W."/>
        </authorList>
    </citation>
    <scope>NUCLEOTIDE SEQUENCE [LARGE SCALE GENOMIC DNA]</scope>
    <source>
        <strain evidence="3">NRRL Y-2460</strain>
    </source>
</reference>
<dbReference type="AlphaFoldDB" id="A0A1E4U359"/>
<proteinExistence type="predicted"/>
<evidence type="ECO:0008006" key="4">
    <source>
        <dbReference type="Google" id="ProtNLM"/>
    </source>
</evidence>
<dbReference type="EMBL" id="KV454011">
    <property type="protein sequence ID" value="ODV98444.1"/>
    <property type="molecule type" value="Genomic_DNA"/>
</dbReference>
<feature type="transmembrane region" description="Helical" evidence="1">
    <location>
        <begin position="86"/>
        <end position="104"/>
    </location>
</feature>
<feature type="transmembrane region" description="Helical" evidence="1">
    <location>
        <begin position="207"/>
        <end position="224"/>
    </location>
</feature>
<feature type="transmembrane region" description="Helical" evidence="1">
    <location>
        <begin position="110"/>
        <end position="130"/>
    </location>
</feature>
<evidence type="ECO:0000313" key="3">
    <source>
        <dbReference type="Proteomes" id="UP000094236"/>
    </source>
</evidence>
<dbReference type="PANTHER" id="PTHR37992:SF1">
    <property type="entry name" value="DUF1774-DOMAIN-CONTAINING PROTEIN"/>
    <property type="match status" value="1"/>
</dbReference>
<accession>A0A1E4U359</accession>
<name>A0A1E4U359_PACTA</name>
<keyword evidence="3" id="KW-1185">Reference proteome</keyword>
<dbReference type="Pfam" id="PF08611">
    <property type="entry name" value="DUF1774"/>
    <property type="match status" value="1"/>
</dbReference>
<organism evidence="2 3">
    <name type="scientific">Pachysolen tannophilus NRRL Y-2460</name>
    <dbReference type="NCBI Taxonomy" id="669874"/>
    <lineage>
        <taxon>Eukaryota</taxon>
        <taxon>Fungi</taxon>
        <taxon>Dikarya</taxon>
        <taxon>Ascomycota</taxon>
        <taxon>Saccharomycotina</taxon>
        <taxon>Pichiomycetes</taxon>
        <taxon>Pachysolenaceae</taxon>
        <taxon>Pachysolen</taxon>
    </lineage>
</organism>
<gene>
    <name evidence="2" type="ORF">PACTADRAFT_185016</name>
</gene>
<evidence type="ECO:0000256" key="1">
    <source>
        <dbReference type="SAM" id="Phobius"/>
    </source>
</evidence>